<gene>
    <name evidence="2" type="ORF">RSOLAG1IB_12438</name>
</gene>
<dbReference type="OrthoDB" id="3266026at2759"/>
<evidence type="ECO:0000256" key="1">
    <source>
        <dbReference type="SAM" id="MobiDB-lite"/>
    </source>
</evidence>
<organism evidence="2 3">
    <name type="scientific">Thanatephorus cucumeris (strain AG1-IB / isolate 7/3/14)</name>
    <name type="common">Lettuce bottom rot fungus</name>
    <name type="synonym">Rhizoctonia solani</name>
    <dbReference type="NCBI Taxonomy" id="1108050"/>
    <lineage>
        <taxon>Eukaryota</taxon>
        <taxon>Fungi</taxon>
        <taxon>Dikarya</taxon>
        <taxon>Basidiomycota</taxon>
        <taxon>Agaricomycotina</taxon>
        <taxon>Agaricomycetes</taxon>
        <taxon>Cantharellales</taxon>
        <taxon>Ceratobasidiaceae</taxon>
        <taxon>Rhizoctonia</taxon>
        <taxon>Rhizoctonia solani AG-1</taxon>
    </lineage>
</organism>
<proteinExistence type="predicted"/>
<evidence type="ECO:0000313" key="3">
    <source>
        <dbReference type="Proteomes" id="UP000059188"/>
    </source>
</evidence>
<name>A0A0B7FYM8_THACB</name>
<feature type="compositionally biased region" description="Polar residues" evidence="1">
    <location>
        <begin position="51"/>
        <end position="68"/>
    </location>
</feature>
<reference evidence="2 3" key="1">
    <citation type="submission" date="2014-11" db="EMBL/GenBank/DDBJ databases">
        <authorList>
            <person name="Wibberg Daniel"/>
        </authorList>
    </citation>
    <scope>NUCLEOTIDE SEQUENCE [LARGE SCALE GENOMIC DNA]</scope>
    <source>
        <strain evidence="2">Rhizoctonia solani AG1-IB 7/3/14</strain>
    </source>
</reference>
<sequence>MSFLMSLQDSLARSKREWKKRLQIGSETTSRPTSVLDLRPNSAPLTESDKAVSSTSKHIHDPTQTANSDPKVMPKSTPKGTSSVWTAVSTLLDTLEVGTEVFPPAKPVVSGLKLFVNVLSRECQEREEYDYLAIKLNQVLHDLNEHMKEPIGLKMTDSVRSIYNDIQQEIEMVTKMQKRTTGRRLVDARKDSDAILDCYRRVDSHFGRLTLNCTMNTLRAVNEQALHG</sequence>
<keyword evidence="3" id="KW-1185">Reference proteome</keyword>
<dbReference type="STRING" id="1108050.A0A0B7FYM8"/>
<protein>
    <submittedName>
        <fullName evidence="2">Uncharacterized protein</fullName>
    </submittedName>
</protein>
<dbReference type="AlphaFoldDB" id="A0A0B7FYM8"/>
<dbReference type="Proteomes" id="UP000059188">
    <property type="component" value="Unassembled WGS sequence"/>
</dbReference>
<accession>A0A0B7FYM8</accession>
<evidence type="ECO:0000313" key="2">
    <source>
        <dbReference type="EMBL" id="CEL61353.1"/>
    </source>
</evidence>
<feature type="region of interest" description="Disordered" evidence="1">
    <location>
        <begin position="16"/>
        <end position="82"/>
    </location>
</feature>
<dbReference type="EMBL" id="LN679648">
    <property type="protein sequence ID" value="CEL61353.1"/>
    <property type="molecule type" value="Genomic_DNA"/>
</dbReference>